<dbReference type="Gene3D" id="1.10.10.990">
    <property type="match status" value="1"/>
</dbReference>
<evidence type="ECO:0000256" key="8">
    <source>
        <dbReference type="ARBA" id="ARBA00023125"/>
    </source>
</evidence>
<comment type="similarity">
    <text evidence="10">Belongs to the RecC family.</text>
</comment>
<evidence type="ECO:0000256" key="11">
    <source>
        <dbReference type="SAM" id="MobiDB-lite"/>
    </source>
</evidence>
<evidence type="ECO:0000256" key="2">
    <source>
        <dbReference type="ARBA" id="ARBA00022741"/>
    </source>
</evidence>
<keyword evidence="5 10" id="KW-0347">Helicase</keyword>
<accession>A0AB74UCW9</accession>
<feature type="compositionally biased region" description="Pro residues" evidence="11">
    <location>
        <begin position="601"/>
        <end position="628"/>
    </location>
</feature>
<keyword evidence="7 10" id="KW-0067">ATP-binding</keyword>
<dbReference type="GO" id="GO:0005524">
    <property type="term" value="F:ATP binding"/>
    <property type="evidence" value="ECO:0007669"/>
    <property type="project" value="UniProtKB-UniRule"/>
</dbReference>
<organism evidence="13">
    <name type="scientific">Salinicola endophyticus</name>
    <dbReference type="NCBI Taxonomy" id="1949083"/>
    <lineage>
        <taxon>Bacteria</taxon>
        <taxon>Pseudomonadati</taxon>
        <taxon>Pseudomonadota</taxon>
        <taxon>Gammaproteobacteria</taxon>
        <taxon>Oceanospirillales</taxon>
        <taxon>Halomonadaceae</taxon>
        <taxon>Salinicola</taxon>
    </lineage>
</organism>
<evidence type="ECO:0000313" key="13">
    <source>
        <dbReference type="EMBL" id="XCJ80832.1"/>
    </source>
</evidence>
<dbReference type="PANTHER" id="PTHR30591:SF1">
    <property type="entry name" value="RECBCD ENZYME SUBUNIT RECC"/>
    <property type="match status" value="1"/>
</dbReference>
<proteinExistence type="inferred from homology"/>
<dbReference type="PANTHER" id="PTHR30591">
    <property type="entry name" value="RECBCD ENZYME SUBUNIT RECC"/>
    <property type="match status" value="1"/>
</dbReference>
<comment type="miscellaneous">
    <text evidence="10">In the RecBCD complex, RecB has a slow 3'-5' helicase, an exonuclease activity and loads RecA onto ssDNA, RecD has a fast 5'-3' helicase activity, while RecC stimulates the ATPase and processivity of the RecB helicase and contributes to recognition of the Chi site.</text>
</comment>
<dbReference type="GO" id="GO:0008854">
    <property type="term" value="F:exodeoxyribonuclease V activity"/>
    <property type="evidence" value="ECO:0007669"/>
    <property type="project" value="InterPro"/>
</dbReference>
<evidence type="ECO:0000256" key="10">
    <source>
        <dbReference type="HAMAP-Rule" id="MF_01486"/>
    </source>
</evidence>
<dbReference type="GO" id="GO:0003678">
    <property type="term" value="F:DNA helicase activity"/>
    <property type="evidence" value="ECO:0007669"/>
    <property type="project" value="UniProtKB-UniRule"/>
</dbReference>
<dbReference type="RefSeq" id="WP_353981638.1">
    <property type="nucleotide sequence ID" value="NZ_CP159578.1"/>
</dbReference>
<dbReference type="GO" id="GO:0009338">
    <property type="term" value="C:exodeoxyribonuclease V complex"/>
    <property type="evidence" value="ECO:0007669"/>
    <property type="project" value="InterPro"/>
</dbReference>
<evidence type="ECO:0000256" key="7">
    <source>
        <dbReference type="ARBA" id="ARBA00022840"/>
    </source>
</evidence>
<dbReference type="Pfam" id="PF17946">
    <property type="entry name" value="RecC_C"/>
    <property type="match status" value="1"/>
</dbReference>
<feature type="region of interest" description="Disordered" evidence="11">
    <location>
        <begin position="600"/>
        <end position="634"/>
    </location>
</feature>
<dbReference type="SUPFAM" id="SSF52540">
    <property type="entry name" value="P-loop containing nucleoside triphosphate hydrolases"/>
    <property type="match status" value="2"/>
</dbReference>
<keyword evidence="1 10" id="KW-0540">Nuclease</keyword>
<dbReference type="SUPFAM" id="SSF52980">
    <property type="entry name" value="Restriction endonuclease-like"/>
    <property type="match status" value="1"/>
</dbReference>
<reference evidence="13" key="1">
    <citation type="submission" date="2024-06" db="EMBL/GenBank/DDBJ databases">
        <title>Complete genome of Salinicola endophyticus HNIBRBA4755.</title>
        <authorList>
            <person name="Shin S.Y."/>
            <person name="Kang H."/>
            <person name="Song J."/>
        </authorList>
    </citation>
    <scope>NUCLEOTIDE SEQUENCE</scope>
    <source>
        <strain evidence="13">HNIBRBA4755</strain>
    </source>
</reference>
<evidence type="ECO:0000259" key="12">
    <source>
        <dbReference type="Pfam" id="PF17946"/>
    </source>
</evidence>
<feature type="domain" description="RecC C-terminal" evidence="12">
    <location>
        <begin position="948"/>
        <end position="1187"/>
    </location>
</feature>
<feature type="region of interest" description="Disordered" evidence="11">
    <location>
        <begin position="142"/>
        <end position="171"/>
    </location>
</feature>
<evidence type="ECO:0000256" key="6">
    <source>
        <dbReference type="ARBA" id="ARBA00022839"/>
    </source>
</evidence>
<protein>
    <recommendedName>
        <fullName evidence="10">RecBCD enzyme subunit RecC</fullName>
    </recommendedName>
    <alternativeName>
        <fullName evidence="10">Exonuclease V subunit RecC</fullName>
        <shortName evidence="10">ExoV subunit RecC</shortName>
    </alternativeName>
    <alternativeName>
        <fullName evidence="10">Helicase/nuclease RecBCD subunit RecC</fullName>
    </alternativeName>
</protein>
<feature type="region of interest" description="Disordered" evidence="11">
    <location>
        <begin position="919"/>
        <end position="948"/>
    </location>
</feature>
<evidence type="ECO:0000256" key="5">
    <source>
        <dbReference type="ARBA" id="ARBA00022806"/>
    </source>
</evidence>
<dbReference type="Gene3D" id="3.40.50.10930">
    <property type="match status" value="2"/>
</dbReference>
<keyword evidence="4 10" id="KW-0378">Hydrolase</keyword>
<dbReference type="HAMAP" id="MF_01486">
    <property type="entry name" value="RecC"/>
    <property type="match status" value="1"/>
</dbReference>
<evidence type="ECO:0000256" key="4">
    <source>
        <dbReference type="ARBA" id="ARBA00022801"/>
    </source>
</evidence>
<evidence type="ECO:0000256" key="3">
    <source>
        <dbReference type="ARBA" id="ARBA00022763"/>
    </source>
</evidence>
<dbReference type="InterPro" id="IPR011335">
    <property type="entry name" value="Restrct_endonuc-II-like"/>
</dbReference>
<dbReference type="GO" id="GO:0000724">
    <property type="term" value="P:double-strand break repair via homologous recombination"/>
    <property type="evidence" value="ECO:0007669"/>
    <property type="project" value="UniProtKB-UniRule"/>
</dbReference>
<sequence length="1281" mass="140154">MFSVLHANHLEDLRDLSLALMQRQRLPPLTPETFLVQSNGMAQWLRLSLAEADGVAASVDFPLPSSFVWRAYRAVLEREGAPIPQHSPFDKRPLAWRILRLLESRIEAEPEVFAPLAHYLSADAGSAAGALSADSGSAAGALSSGAEVGEGAGSVDTGEEPVSDVAAGPDAAAEQAERKRWQLAVRLADLFDQYLNYRPDWLAAWERGETAPADLPADQRWQPALWRALLEDADPAEREFHRARLHGRFVRAARALDTCPPGLPPRLFVFGISALPAQLLEALHALSGVIDVFLMITNPCRHYWGDIVSDREAIKRAGRLSADAQVRQQGRHPEAPWLAELDEEALHLQANPLLAAWGAQGRDFIVGLYEFESQDGGFDVETDLFQDPATDDDPSLLAQIQQDVLDLRHPGELARERGHKRTLAAADASLSLYRVHSPLREVEVLHDRLLAAFDEASAAGAPLRPRDILVMVPEIDSYAPYIEAVFGQYAADDPRHVPFTIADQVASETHPLMVLVLALLELPERRLGVSELLDALDVPALRARFGIDEGELPRLRQWLAESGVRWGLSASHRRALGFPALHENSWAFGLERMLLGYSTGPLPPESTGPLPPESTGPLPPESTGPLPPQASGTSARESAAWQFDAIVPFDEVGGLEADLAGRLAELVAALEEQRAALCAPGTPAEWRVRLGALLARMFQPAGLDEHDVLARVDQALGRWQASCELAAFTQPIGLGVVRDALKAELDEGGLAQRFLAGKVNFATLMPMRAIPFRHIYLLGMSDGAYPRTRQPQDFDLMAGRARPGDRSRRDDDRYLLLEALLSARDRLTLSWVGFDQRDNTPRPPSVLIGELLDMLGQGWQPAAVGTTDAAEGDDPERRLAERLIETHPLQPFSRRYFLADDPRFTYDASWAPLHGAEPAAGKAEAGAHPRTADDATAPAPEIPQPPAEALGLNDLQRLLRRPWSVYLGRLGVRFQRAEVPDEDSEPFTLDALEDHTLKRELLDAGRRGEPLVQVAERLRLAGRLPAAGFGQALIEPPLKRLSAQLASWRGLTATLTAAEPTLVHFAAPAAGTTPALALEARLDELYLGDEGAELVTLETSHFGHFRPEGEGPWKKLGKPHRLHAGYLRWLLANAAGEHATAWSALFEDRVLRFPPLERALARETLAAWLACWWRAWCAPLPAAGELARTLWGQCGSDTLAALAAGEPLAPALRDTLAGEFEAGNFQVEALIRREQALGQLWSDFDSFAAAGGVGESVRHYQPLLDAMRRATQRIHVTGERS</sequence>
<feature type="compositionally biased region" description="Low complexity" evidence="11">
    <location>
        <begin position="142"/>
        <end position="155"/>
    </location>
</feature>
<evidence type="ECO:0000256" key="1">
    <source>
        <dbReference type="ARBA" id="ARBA00022722"/>
    </source>
</evidence>
<keyword evidence="6 10" id="KW-0269">Exonuclease</keyword>
<keyword evidence="2 10" id="KW-0547">Nucleotide-binding</keyword>
<keyword evidence="3 10" id="KW-0227">DNA damage</keyword>
<dbReference type="InterPro" id="IPR041500">
    <property type="entry name" value="RecC_C"/>
</dbReference>
<dbReference type="Gene3D" id="3.40.50.300">
    <property type="entry name" value="P-loop containing nucleotide triphosphate hydrolases"/>
    <property type="match status" value="2"/>
</dbReference>
<name>A0AB74UCW9_9GAMM</name>
<dbReference type="EMBL" id="CP159578">
    <property type="protein sequence ID" value="XCJ80832.1"/>
    <property type="molecule type" value="Genomic_DNA"/>
</dbReference>
<dbReference type="InterPro" id="IPR006697">
    <property type="entry name" value="RecC"/>
</dbReference>
<comment type="function">
    <text evidence="10">A helicase/nuclease that prepares dsDNA breaks (DSB) for recombinational DNA repair. Binds to DSBs and unwinds DNA via a highly rapid and processive ATP-dependent bidirectional helicase activity. Unwinds dsDNA until it encounters a Chi (crossover hotspot instigator) sequence from the 3' direction. Cuts ssDNA a few nucleotides 3' to the Chi site. The properties and activities of the enzyme are changed at Chi. The Chi-altered holoenzyme produces a long 3'-ssDNA overhang and facilitates RecA-binding to the ssDNA for homologous DNA recombination and repair. Holoenzyme degrades any linearized DNA that is unable to undergo homologous recombination. In the holoenzyme this subunit recognizes the wild-type Chi sequence, and when added to isolated RecB increases its ATP-dependent helicase processivity.</text>
</comment>
<comment type="subunit">
    <text evidence="10">Heterotrimer of RecB, RecC and RecD. All subunits contribute to DNA-binding.</text>
</comment>
<evidence type="ECO:0000256" key="9">
    <source>
        <dbReference type="ARBA" id="ARBA00023204"/>
    </source>
</evidence>
<keyword evidence="9 10" id="KW-0234">DNA repair</keyword>
<dbReference type="GO" id="GO:0003677">
    <property type="term" value="F:DNA binding"/>
    <property type="evidence" value="ECO:0007669"/>
    <property type="project" value="UniProtKB-UniRule"/>
</dbReference>
<dbReference type="Pfam" id="PF04257">
    <property type="entry name" value="Exonuc_V_gamma"/>
    <property type="match status" value="1"/>
</dbReference>
<gene>
    <name evidence="10" type="primary">recC</name>
    <name evidence="13" type="ORF">ABV408_06505</name>
</gene>
<dbReference type="InterPro" id="IPR027417">
    <property type="entry name" value="P-loop_NTPase"/>
</dbReference>
<keyword evidence="8 10" id="KW-0238">DNA-binding</keyword>